<accession>A0A438MYG3</accession>
<feature type="compositionally biased region" description="Polar residues" evidence="2">
    <location>
        <begin position="421"/>
        <end position="455"/>
    </location>
</feature>
<dbReference type="VEuPathDB" id="FungiDB:PV10_01222"/>
<gene>
    <name evidence="3" type="ORF">B0A52_07668</name>
</gene>
<feature type="region of interest" description="Disordered" evidence="2">
    <location>
        <begin position="222"/>
        <end position="253"/>
    </location>
</feature>
<evidence type="ECO:0000313" key="3">
    <source>
        <dbReference type="EMBL" id="RVX68782.1"/>
    </source>
</evidence>
<feature type="compositionally biased region" description="Basic and acidic residues" evidence="2">
    <location>
        <begin position="590"/>
        <end position="599"/>
    </location>
</feature>
<reference evidence="3 4" key="1">
    <citation type="submission" date="2017-03" db="EMBL/GenBank/DDBJ databases">
        <title>Genomes of endolithic fungi from Antarctica.</title>
        <authorList>
            <person name="Coleine C."/>
            <person name="Masonjones S."/>
            <person name="Stajich J.E."/>
        </authorList>
    </citation>
    <scope>NUCLEOTIDE SEQUENCE [LARGE SCALE GENOMIC DNA]</scope>
    <source>
        <strain evidence="3 4">CCFEE 6314</strain>
    </source>
</reference>
<feature type="region of interest" description="Disordered" evidence="2">
    <location>
        <begin position="575"/>
        <end position="599"/>
    </location>
</feature>
<organism evidence="3 4">
    <name type="scientific">Exophiala mesophila</name>
    <name type="common">Black yeast-like fungus</name>
    <dbReference type="NCBI Taxonomy" id="212818"/>
    <lineage>
        <taxon>Eukaryota</taxon>
        <taxon>Fungi</taxon>
        <taxon>Dikarya</taxon>
        <taxon>Ascomycota</taxon>
        <taxon>Pezizomycotina</taxon>
        <taxon>Eurotiomycetes</taxon>
        <taxon>Chaetothyriomycetidae</taxon>
        <taxon>Chaetothyriales</taxon>
        <taxon>Herpotrichiellaceae</taxon>
        <taxon>Exophiala</taxon>
    </lineage>
</organism>
<name>A0A438MYG3_EXOME</name>
<feature type="compositionally biased region" description="Low complexity" evidence="2">
    <location>
        <begin position="398"/>
        <end position="413"/>
    </location>
</feature>
<dbReference type="AlphaFoldDB" id="A0A438MYG3"/>
<keyword evidence="1" id="KW-0175">Coiled coil</keyword>
<evidence type="ECO:0000256" key="2">
    <source>
        <dbReference type="SAM" id="MobiDB-lite"/>
    </source>
</evidence>
<comment type="caution">
    <text evidence="3">The sequence shown here is derived from an EMBL/GenBank/DDBJ whole genome shotgun (WGS) entry which is preliminary data.</text>
</comment>
<proteinExistence type="predicted"/>
<evidence type="ECO:0000313" key="4">
    <source>
        <dbReference type="Proteomes" id="UP000288859"/>
    </source>
</evidence>
<feature type="region of interest" description="Disordered" evidence="2">
    <location>
        <begin position="83"/>
        <end position="117"/>
    </location>
</feature>
<sequence>MPSPNHRSSRSLSLAGTGAALRRGDISISDPIPQDPDEVYVGTEMVAHTRYLSAPPVNDPSWTPKTDAAPWDSHYRHVSAGNALSKSSARVSTGPSLMPSSMSSAPSKSSLTPKKASGFRATIKRMFSSKRHRSVPNTVGETHYLRSDPGHLNPVVEQTPAVEVTQPHALTAPAQSTALGSHLTHHHSQSVDIQPAEPLFLRGRRNTLPSLVFSDKDTSMDVAAGERSAQQSRQDHHWSKEDHVSEGQFRRRSRSADALNQLLKQAETDSATSRNRASEIAFWRTSAIQNPVPVYSGQSIAVDPVHVPQPTESIDDYDPPSSNFNPLGSFDFGLEQDNDGTGISLEQRVNTLEIKLFDFEYALAKLQGVDIPKPVLPPHGDKRRSIIQDFASNPPRPVSSSPSSQAFGFPSSPDTSHDATFLSSPDPSSQASPTQGDKFPSQRTSKATTATIRPSNTREKSPRPSSPQSIHIPVEKFEALLDIVKQEQEARRRLEVQVLEMQQELDALRSPVYATIREAYPTPSPESSHAAVSTPRLLHRAPAFQIGLVKEISRFSNTETDSNVDDVDDIDGFEDVYETPPGRKNTFETARGDSSELTR</sequence>
<dbReference type="OrthoDB" id="5428925at2759"/>
<feature type="region of interest" description="Disordered" evidence="2">
    <location>
        <begin position="1"/>
        <end position="35"/>
    </location>
</feature>
<feature type="coiled-coil region" evidence="1">
    <location>
        <begin position="477"/>
        <end position="504"/>
    </location>
</feature>
<feature type="compositionally biased region" description="Low complexity" evidence="2">
    <location>
        <begin position="92"/>
        <end position="116"/>
    </location>
</feature>
<feature type="region of interest" description="Disordered" evidence="2">
    <location>
        <begin position="389"/>
        <end position="471"/>
    </location>
</feature>
<dbReference type="Proteomes" id="UP000288859">
    <property type="component" value="Unassembled WGS sequence"/>
</dbReference>
<feature type="compositionally biased region" description="Basic and acidic residues" evidence="2">
    <location>
        <begin position="233"/>
        <end position="249"/>
    </location>
</feature>
<dbReference type="EMBL" id="NAJM01000035">
    <property type="protein sequence ID" value="RVX68782.1"/>
    <property type="molecule type" value="Genomic_DNA"/>
</dbReference>
<evidence type="ECO:0000256" key="1">
    <source>
        <dbReference type="SAM" id="Coils"/>
    </source>
</evidence>
<protein>
    <submittedName>
        <fullName evidence="3">Uncharacterized protein</fullName>
    </submittedName>
</protein>